<dbReference type="Proteomes" id="UP000028252">
    <property type="component" value="Unassembled WGS sequence"/>
</dbReference>
<evidence type="ECO:0000313" key="7">
    <source>
        <dbReference type="EMBL" id="KEA64316.1"/>
    </source>
</evidence>
<dbReference type="EMBL" id="JMQN01000018">
    <property type="protein sequence ID" value="KEA64316.1"/>
    <property type="molecule type" value="Genomic_DNA"/>
</dbReference>
<feature type="domain" description="Flagellin C-terminal" evidence="6">
    <location>
        <begin position="532"/>
        <end position="617"/>
    </location>
</feature>
<dbReference type="PANTHER" id="PTHR42792:SF2">
    <property type="entry name" value="FLAGELLIN"/>
    <property type="match status" value="1"/>
</dbReference>
<keyword evidence="7" id="KW-0969">Cilium</keyword>
<dbReference type="GO" id="GO:0005576">
    <property type="term" value="C:extracellular region"/>
    <property type="evidence" value="ECO:0007669"/>
    <property type="project" value="UniProtKB-SubCell"/>
</dbReference>
<comment type="subcellular location">
    <subcellularLocation>
        <location evidence="4">Secreted</location>
    </subcellularLocation>
    <subcellularLocation>
        <location evidence="4">Bacterial flagellum</location>
    </subcellularLocation>
</comment>
<evidence type="ECO:0000256" key="2">
    <source>
        <dbReference type="ARBA" id="ARBA00022525"/>
    </source>
</evidence>
<keyword evidence="2 4" id="KW-0964">Secreted</keyword>
<dbReference type="AlphaFoldDB" id="A0A081G0L1"/>
<dbReference type="Pfam" id="PF00700">
    <property type="entry name" value="Flagellin_C"/>
    <property type="match status" value="1"/>
</dbReference>
<evidence type="ECO:0000256" key="1">
    <source>
        <dbReference type="ARBA" id="ARBA00005709"/>
    </source>
</evidence>
<accession>A0A081G0L1</accession>
<protein>
    <recommendedName>
        <fullName evidence="4">Flagellin</fullName>
    </recommendedName>
</protein>
<organism evidence="7 8">
    <name type="scientific">Marinobacterium lacunae</name>
    <dbReference type="NCBI Taxonomy" id="1232683"/>
    <lineage>
        <taxon>Bacteria</taxon>
        <taxon>Pseudomonadati</taxon>
        <taxon>Pseudomonadota</taxon>
        <taxon>Gammaproteobacteria</taxon>
        <taxon>Oceanospirillales</taxon>
        <taxon>Oceanospirillaceae</taxon>
        <taxon>Marinobacterium</taxon>
    </lineage>
</organism>
<keyword evidence="7" id="KW-0282">Flagellum</keyword>
<dbReference type="Gene3D" id="2.30.220.10">
    <property type="entry name" value="f41 fragment of flagellin, C-terminal domain"/>
    <property type="match status" value="1"/>
</dbReference>
<keyword evidence="8" id="KW-1185">Reference proteome</keyword>
<comment type="caution">
    <text evidence="7">The sequence shown here is derived from an EMBL/GenBank/DDBJ whole genome shotgun (WGS) entry which is preliminary data.</text>
</comment>
<dbReference type="PRINTS" id="PR00207">
    <property type="entry name" value="FLAGELLIN"/>
</dbReference>
<dbReference type="InterPro" id="IPR042187">
    <property type="entry name" value="Flagellin_C_sub2"/>
</dbReference>
<dbReference type="InterPro" id="IPR046358">
    <property type="entry name" value="Flagellin_C"/>
</dbReference>
<dbReference type="RefSeq" id="WP_036185900.1">
    <property type="nucleotide sequence ID" value="NZ_JMQN01000018.1"/>
</dbReference>
<dbReference type="GO" id="GO:0005198">
    <property type="term" value="F:structural molecule activity"/>
    <property type="evidence" value="ECO:0007669"/>
    <property type="project" value="UniProtKB-UniRule"/>
</dbReference>
<dbReference type="PATRIC" id="fig|1232683.4.peg.1542"/>
<gene>
    <name evidence="7" type="ORF">ADIMK_1562</name>
</gene>
<evidence type="ECO:0000313" key="8">
    <source>
        <dbReference type="Proteomes" id="UP000028252"/>
    </source>
</evidence>
<dbReference type="InterPro" id="IPR001029">
    <property type="entry name" value="Flagellin_N"/>
</dbReference>
<dbReference type="PANTHER" id="PTHR42792">
    <property type="entry name" value="FLAGELLIN"/>
    <property type="match status" value="1"/>
</dbReference>
<evidence type="ECO:0000259" key="6">
    <source>
        <dbReference type="Pfam" id="PF00700"/>
    </source>
</evidence>
<keyword evidence="3 4" id="KW-0975">Bacterial flagellum</keyword>
<dbReference type="eggNOG" id="COG1344">
    <property type="taxonomic scope" value="Bacteria"/>
</dbReference>
<dbReference type="STRING" id="1232683.ADIMK_1562"/>
<dbReference type="OrthoDB" id="9796789at2"/>
<evidence type="ECO:0000256" key="4">
    <source>
        <dbReference type="RuleBase" id="RU362073"/>
    </source>
</evidence>
<dbReference type="Pfam" id="PF00669">
    <property type="entry name" value="Flagellin_N"/>
    <property type="match status" value="1"/>
</dbReference>
<keyword evidence="7" id="KW-0966">Cell projection</keyword>
<evidence type="ECO:0000256" key="3">
    <source>
        <dbReference type="ARBA" id="ARBA00023143"/>
    </source>
</evidence>
<dbReference type="Gene3D" id="1.20.1330.10">
    <property type="entry name" value="f41 fragment of flagellin, N-terminal domain"/>
    <property type="match status" value="2"/>
</dbReference>
<comment type="function">
    <text evidence="4">Flagellin is the subunit protein which polymerizes to form the filaments of bacterial flagella.</text>
</comment>
<feature type="domain" description="Flagellin N-terminal" evidence="5">
    <location>
        <begin position="4"/>
        <end position="140"/>
    </location>
</feature>
<dbReference type="SUPFAM" id="SSF64518">
    <property type="entry name" value="Phase 1 flagellin"/>
    <property type="match status" value="1"/>
</dbReference>
<reference evidence="7" key="1">
    <citation type="submission" date="2014-04" db="EMBL/GenBank/DDBJ databases">
        <title>Marinobacterium kochiensis sp. nov., isolated from sediment sample collected from Kochi backwaters in Kerala, India.</title>
        <authorList>
            <person name="Singh A."/>
            <person name="Pinnaka A.K."/>
        </authorList>
    </citation>
    <scope>NUCLEOTIDE SEQUENCE [LARGE SCALE GENOMIC DNA]</scope>
    <source>
        <strain evidence="7">AK27</strain>
    </source>
</reference>
<dbReference type="Gene3D" id="6.10.10.10">
    <property type="entry name" value="Flagellar export chaperone, C-terminal domain"/>
    <property type="match status" value="1"/>
</dbReference>
<proteinExistence type="inferred from homology"/>
<dbReference type="GO" id="GO:0009288">
    <property type="term" value="C:bacterial-type flagellum"/>
    <property type="evidence" value="ECO:0007669"/>
    <property type="project" value="UniProtKB-SubCell"/>
</dbReference>
<comment type="similarity">
    <text evidence="1 4">Belongs to the bacterial flagellin family.</text>
</comment>
<name>A0A081G0L1_9GAMM</name>
<dbReference type="Gene3D" id="2.170.280.10">
    <property type="entry name" value="f41 fragment of flagellin, middle domain"/>
    <property type="match status" value="1"/>
</dbReference>
<dbReference type="InterPro" id="IPR001492">
    <property type="entry name" value="Flagellin"/>
</dbReference>
<evidence type="ECO:0000259" key="5">
    <source>
        <dbReference type="Pfam" id="PF00669"/>
    </source>
</evidence>
<sequence>MAVINTNIASLNAQNNLSKSESKLTQAYERLSSGLRINSAADDAAGLAISNRLTSQVNGLTVASRNANDGISLAQTAEGAMDESTQILQRMRELALQSANGSNSASDRDALQAEVTALQDELSRIANTTSFGGRNLLDGSFGSSSFQVGAEAGETIDVTMGNISADAIGYTYKSFDSSGTVTATATPGTESAAGSTTLNVGGTDYTIALNADMTADDVADKINNIDGLSDVEVSGGVQQVTLGSFTGLTADSTGGGAGNFTATITGLTQPDTGNGEALQITVGGTQIDLSGYSALNSTVASDIQTALGSDYTVTFDATLDSGNGGITIESATDFDTTIDVTDGSGTDAGALTVTGDSTQSVTGATATGSSTAVSSAEGTDAESITLNLGTQSIVLDSTNASTIADAATAIDGLSGFSAALNDAGDEIIITSDDGATFSVSATGSDSSGTLDGAFTVTNNAGDTFTVANATQTPTGIDADKSDFTIDFTNAKLDQDISSVTVDSTSMSIASGTTFKSVAGVDISTQDGASDALDIIDEAIAYIDSQRADLGAVQNRFDSTISNLTNITENVTAARSRIQDADFASETANLSSATVLQQAATSILAQANSAPQSVLSLLQ</sequence>
<dbReference type="Gene3D" id="6.10.280.190">
    <property type="match status" value="1"/>
</dbReference>